<gene>
    <name evidence="1" type="ORF">METZ01_LOCUS124137</name>
</gene>
<dbReference type="AlphaFoldDB" id="A0A381Y4A2"/>
<dbReference type="EMBL" id="UINC01017253">
    <property type="protein sequence ID" value="SVA71283.1"/>
    <property type="molecule type" value="Genomic_DNA"/>
</dbReference>
<reference evidence="1" key="1">
    <citation type="submission" date="2018-05" db="EMBL/GenBank/DDBJ databases">
        <authorList>
            <person name="Lanie J.A."/>
            <person name="Ng W.-L."/>
            <person name="Kazmierczak K.M."/>
            <person name="Andrzejewski T.M."/>
            <person name="Davidsen T.M."/>
            <person name="Wayne K.J."/>
            <person name="Tettelin H."/>
            <person name="Glass J.I."/>
            <person name="Rusch D."/>
            <person name="Podicherti R."/>
            <person name="Tsui H.-C.T."/>
            <person name="Winkler M.E."/>
        </authorList>
    </citation>
    <scope>NUCLEOTIDE SEQUENCE</scope>
</reference>
<proteinExistence type="predicted"/>
<protein>
    <submittedName>
        <fullName evidence="1">Uncharacterized protein</fullName>
    </submittedName>
</protein>
<sequence length="62" mass="7092">MIIKTLRAISLGIKGGYKITEWALREDIEAVKKGMEKTPIIKDYDVRNPFVKKTTQVVNNND</sequence>
<evidence type="ECO:0000313" key="1">
    <source>
        <dbReference type="EMBL" id="SVA71283.1"/>
    </source>
</evidence>
<accession>A0A381Y4A2</accession>
<organism evidence="1">
    <name type="scientific">marine metagenome</name>
    <dbReference type="NCBI Taxonomy" id="408172"/>
    <lineage>
        <taxon>unclassified sequences</taxon>
        <taxon>metagenomes</taxon>
        <taxon>ecological metagenomes</taxon>
    </lineage>
</organism>
<name>A0A381Y4A2_9ZZZZ</name>